<name>A0A4S4FSQ9_9MICO</name>
<dbReference type="RefSeq" id="WP_136424848.1">
    <property type="nucleotide sequence ID" value="NZ_SSSN01000009.1"/>
</dbReference>
<evidence type="ECO:0000313" key="2">
    <source>
        <dbReference type="EMBL" id="THG32546.1"/>
    </source>
</evidence>
<evidence type="ECO:0000259" key="1">
    <source>
        <dbReference type="Pfam" id="PF11716"/>
    </source>
</evidence>
<dbReference type="InterPro" id="IPR017517">
    <property type="entry name" value="Maleyloyr_isom"/>
</dbReference>
<feature type="domain" description="Mycothiol-dependent maleylpyruvate isomerase metal-binding" evidence="1">
    <location>
        <begin position="39"/>
        <end position="145"/>
    </location>
</feature>
<comment type="caution">
    <text evidence="2">The sequence shown here is derived from an EMBL/GenBank/DDBJ whole genome shotgun (WGS) entry which is preliminary data.</text>
</comment>
<dbReference type="InterPro" id="IPR024344">
    <property type="entry name" value="MDMPI_metal-binding"/>
</dbReference>
<dbReference type="AlphaFoldDB" id="A0A4S4FSQ9"/>
<keyword evidence="2" id="KW-0413">Isomerase</keyword>
<sequence length="231" mass="24949">MTDASDGSGDAQMAPVLEALERETSSLLDAVLDEFLEIDLQGQPVIGDFTGGHVLTHLARDADQMADDLLAATGREVPPPDADRQWSVDYGADRPGAVLIDDVTRSSERLRDALQGVDDWSSLSTPARDIPARRLTQLLVHRADLGRPWEAVREGDAALVVSWLPVFMPAELVGIRLVAEADEPLVSERTDESSTVVRGDSRSLLAWVSGRRSGAAETGSGPPGIDERIWF</sequence>
<dbReference type="OrthoDB" id="5118203at2"/>
<keyword evidence="3" id="KW-1185">Reference proteome</keyword>
<dbReference type="GO" id="GO:0016853">
    <property type="term" value="F:isomerase activity"/>
    <property type="evidence" value="ECO:0007669"/>
    <property type="project" value="UniProtKB-KW"/>
</dbReference>
<evidence type="ECO:0000313" key="3">
    <source>
        <dbReference type="Proteomes" id="UP000307380"/>
    </source>
</evidence>
<keyword evidence="2" id="KW-0670">Pyruvate</keyword>
<reference evidence="2 3" key="1">
    <citation type="submission" date="2019-04" db="EMBL/GenBank/DDBJ databases">
        <authorList>
            <person name="Jiang L."/>
        </authorList>
    </citation>
    <scope>NUCLEOTIDE SEQUENCE [LARGE SCALE GENOMIC DNA]</scope>
    <source>
        <strain evidence="2 3">YIM 131861</strain>
    </source>
</reference>
<dbReference type="SUPFAM" id="SSF109854">
    <property type="entry name" value="DinB/YfiT-like putative metalloenzymes"/>
    <property type="match status" value="1"/>
</dbReference>
<accession>A0A4S4FSQ9</accession>
<dbReference type="GO" id="GO:0046872">
    <property type="term" value="F:metal ion binding"/>
    <property type="evidence" value="ECO:0007669"/>
    <property type="project" value="InterPro"/>
</dbReference>
<protein>
    <submittedName>
        <fullName evidence="2">Maleylpyruvate isomerase family mycothiol-dependent enzyme</fullName>
    </submittedName>
</protein>
<dbReference type="NCBIfam" id="TIGR03083">
    <property type="entry name" value="maleylpyruvate isomerase family mycothiol-dependent enzyme"/>
    <property type="match status" value="1"/>
</dbReference>
<organism evidence="2 3">
    <name type="scientific">Orlajensenia flava</name>
    <dbReference type="NCBI Taxonomy" id="2565934"/>
    <lineage>
        <taxon>Bacteria</taxon>
        <taxon>Bacillati</taxon>
        <taxon>Actinomycetota</taxon>
        <taxon>Actinomycetes</taxon>
        <taxon>Micrococcales</taxon>
        <taxon>Microbacteriaceae</taxon>
        <taxon>Orlajensenia</taxon>
    </lineage>
</organism>
<dbReference type="EMBL" id="SSSN01000009">
    <property type="protein sequence ID" value="THG32546.1"/>
    <property type="molecule type" value="Genomic_DNA"/>
</dbReference>
<proteinExistence type="predicted"/>
<dbReference type="Proteomes" id="UP000307380">
    <property type="component" value="Unassembled WGS sequence"/>
</dbReference>
<dbReference type="InterPro" id="IPR034660">
    <property type="entry name" value="DinB/YfiT-like"/>
</dbReference>
<dbReference type="Pfam" id="PF11716">
    <property type="entry name" value="MDMPI_N"/>
    <property type="match status" value="1"/>
</dbReference>
<dbReference type="Gene3D" id="1.20.120.450">
    <property type="entry name" value="dinb family like domain"/>
    <property type="match status" value="1"/>
</dbReference>
<gene>
    <name evidence="2" type="ORF">E6C70_12375</name>
</gene>